<sequence length="520" mass="57970">MPQMNDDDDMDRIEIKERNGGDGSSDDDDDDDGYCNEVVVADAVSDSSPAVVSFTKPLLSPPLRSNSTTTTSCSNTSNTSTNSTSSSSTSSTNKLILDYLLYLSIQSRLKQAEVELADDNTEATEKRWIEAASRAEKDKRAVESVVAGVLSGGNAPFNDLDQRLHLCQLANLVFGRFNNTSSSSSEHVITQHNTSTSTHRRVRRNNNHAQEQINTGVFSNTIQSAFCRRHRRQDCPSQQCKSTGSSSTPGLTDAIPVFLKASADLLRLTLDNSSEDAVPMVFAGQRVMGGGMPPRWYDLFLELLTQAAIESYMCDGQSGLEPIHEIFSFGDVEDEDEPDQEDEEEEDEEEDDDEEEAAEEEEEDDEDDEEDEWGVSAADHHLLFPKTRTMFLFKTQRREREKEFLMVEGDDLTQHFIKLAQRYPLEAFEKSMNEFIQMTLSSTEKPALSEQGTTSTEANALPQIYKYLGDGSLLMPEIPEEDGNSSTATADANAMEQQHGQKRRASLDEEQDLPDPKRSR</sequence>
<evidence type="ECO:0000313" key="2">
    <source>
        <dbReference type="EMBL" id="CDH53289.1"/>
    </source>
</evidence>
<feature type="region of interest" description="Disordered" evidence="1">
    <location>
        <begin position="54"/>
        <end position="90"/>
    </location>
</feature>
<dbReference type="OrthoDB" id="2275774at2759"/>
<comment type="caution">
    <text evidence="2">The sequence shown here is derived from an EMBL/GenBank/DDBJ whole genome shotgun (WGS) entry which is preliminary data.</text>
</comment>
<proteinExistence type="predicted"/>
<keyword evidence="3" id="KW-1185">Reference proteome</keyword>
<protein>
    <submittedName>
        <fullName evidence="2">Uncharacterized protein</fullName>
    </submittedName>
</protein>
<gene>
    <name evidence="2" type="ORF">LCOR_04657.1</name>
</gene>
<feature type="region of interest" description="Disordered" evidence="1">
    <location>
        <begin position="331"/>
        <end position="379"/>
    </location>
</feature>
<organism evidence="2 3">
    <name type="scientific">Lichtheimia corymbifera JMRC:FSU:9682</name>
    <dbReference type="NCBI Taxonomy" id="1263082"/>
    <lineage>
        <taxon>Eukaryota</taxon>
        <taxon>Fungi</taxon>
        <taxon>Fungi incertae sedis</taxon>
        <taxon>Mucoromycota</taxon>
        <taxon>Mucoromycotina</taxon>
        <taxon>Mucoromycetes</taxon>
        <taxon>Mucorales</taxon>
        <taxon>Lichtheimiaceae</taxon>
        <taxon>Lichtheimia</taxon>
    </lineage>
</organism>
<feature type="region of interest" description="Disordered" evidence="1">
    <location>
        <begin position="183"/>
        <end position="202"/>
    </location>
</feature>
<evidence type="ECO:0000313" key="3">
    <source>
        <dbReference type="Proteomes" id="UP000027586"/>
    </source>
</evidence>
<feature type="compositionally biased region" description="Acidic residues" evidence="1">
    <location>
        <begin position="1"/>
        <end position="11"/>
    </location>
</feature>
<accession>A0A068RTE2</accession>
<evidence type="ECO:0000256" key="1">
    <source>
        <dbReference type="SAM" id="MobiDB-lite"/>
    </source>
</evidence>
<dbReference type="STRING" id="1263082.A0A068RTE2"/>
<feature type="compositionally biased region" description="Polar residues" evidence="1">
    <location>
        <begin position="484"/>
        <end position="498"/>
    </location>
</feature>
<feature type="region of interest" description="Disordered" evidence="1">
    <location>
        <begin position="475"/>
        <end position="520"/>
    </location>
</feature>
<reference evidence="2" key="1">
    <citation type="submission" date="2013-08" db="EMBL/GenBank/DDBJ databases">
        <title>Gene expansion shapes genome architecture in the human pathogen Lichtheimia corymbifera: an evolutionary genomics analysis in the ancient terrestrial Mucorales (Mucoromycotina).</title>
        <authorList>
            <person name="Schwartze V.U."/>
            <person name="Winter S."/>
            <person name="Shelest E."/>
            <person name="Marcet-Houben M."/>
            <person name="Horn F."/>
            <person name="Wehner S."/>
            <person name="Hoffmann K."/>
            <person name="Riege K."/>
            <person name="Sammeth M."/>
            <person name="Nowrousian M."/>
            <person name="Valiante V."/>
            <person name="Linde J."/>
            <person name="Jacobsen I.D."/>
            <person name="Marz M."/>
            <person name="Brakhage A.A."/>
            <person name="Gabaldon T."/>
            <person name="Bocker S."/>
            <person name="Voigt K."/>
        </authorList>
    </citation>
    <scope>NUCLEOTIDE SEQUENCE [LARGE SCALE GENOMIC DNA]</scope>
    <source>
        <strain evidence="2">FSU 9682</strain>
    </source>
</reference>
<feature type="region of interest" description="Disordered" evidence="1">
    <location>
        <begin position="1"/>
        <end position="36"/>
    </location>
</feature>
<feature type="compositionally biased region" description="Acidic residues" evidence="1">
    <location>
        <begin position="24"/>
        <end position="34"/>
    </location>
</feature>
<dbReference type="AlphaFoldDB" id="A0A068RTE2"/>
<feature type="compositionally biased region" description="Polar residues" evidence="1">
    <location>
        <begin position="183"/>
        <end position="197"/>
    </location>
</feature>
<feature type="compositionally biased region" description="Acidic residues" evidence="1">
    <location>
        <begin position="331"/>
        <end position="373"/>
    </location>
</feature>
<name>A0A068RTE2_9FUNG</name>
<feature type="compositionally biased region" description="Low complexity" evidence="1">
    <location>
        <begin position="65"/>
        <end position="90"/>
    </location>
</feature>
<dbReference type="Proteomes" id="UP000027586">
    <property type="component" value="Unassembled WGS sequence"/>
</dbReference>
<dbReference type="VEuPathDB" id="FungiDB:LCOR_04657.1"/>
<dbReference type="EMBL" id="CBTN010000016">
    <property type="protein sequence ID" value="CDH53289.1"/>
    <property type="molecule type" value="Genomic_DNA"/>
</dbReference>